<dbReference type="Gene3D" id="3.40.630.30">
    <property type="match status" value="1"/>
</dbReference>
<name>A0ABQ8XFK4_9EUKA</name>
<evidence type="ECO:0000256" key="7">
    <source>
        <dbReference type="ARBA" id="ARBA00026111"/>
    </source>
</evidence>
<comment type="caution">
    <text evidence="13">The sequence shown here is derived from an EMBL/GenBank/DDBJ whole genome shotgun (WGS) entry which is preliminary data.</text>
</comment>
<sequence>MTQQTLEQLDENLVSVNRQTKAVAFEGLLKDYKFRSIKRKDIREIQQLEIRLFGSDYPDHFFYSLYGSNLGRVVIHKKTGVIAGMVTAEIKAKHNFYFENYQKACITSIGVHPDHTRKGIGYNLLKYMTDHLRFVAKVNEIYLHTRQTNTRAVSFYQRFGFVVTKLVPGYYWDREIDPDAYIMTFFPTNDLDNEQEQEQEEEEQEQKQKQKEKEKETETKEKEQEINKLTSRMSKLVLTRTSSMESKPFVWN</sequence>
<protein>
    <recommendedName>
        <fullName evidence="8">N-alpha-acetyltransferase 60</fullName>
        <ecNumber evidence="7">2.3.1.259</ecNumber>
        <ecNumber evidence="1">2.3.1.48</ecNumber>
    </recommendedName>
</protein>
<accession>A0ABQ8XFK4</accession>
<evidence type="ECO:0000256" key="6">
    <source>
        <dbReference type="ARBA" id="ARBA00025774"/>
    </source>
</evidence>
<feature type="compositionally biased region" description="Basic and acidic residues" evidence="11">
    <location>
        <begin position="205"/>
        <end position="226"/>
    </location>
</feature>
<evidence type="ECO:0000256" key="4">
    <source>
        <dbReference type="ARBA" id="ARBA00022853"/>
    </source>
</evidence>
<evidence type="ECO:0000313" key="13">
    <source>
        <dbReference type="EMBL" id="KAJ6231294.1"/>
    </source>
</evidence>
<evidence type="ECO:0000256" key="5">
    <source>
        <dbReference type="ARBA" id="ARBA00023315"/>
    </source>
</evidence>
<reference evidence="13" key="1">
    <citation type="submission" date="2022-08" db="EMBL/GenBank/DDBJ databases">
        <title>Novel sulfate-reducing endosymbionts in the free-living metamonad Anaeramoeba.</title>
        <authorList>
            <person name="Jerlstrom-Hultqvist J."/>
            <person name="Cepicka I."/>
            <person name="Gallot-Lavallee L."/>
            <person name="Salas-Leiva D."/>
            <person name="Curtis B.A."/>
            <person name="Zahonova K."/>
            <person name="Pipaliya S."/>
            <person name="Dacks J."/>
            <person name="Roger A.J."/>
        </authorList>
    </citation>
    <scope>NUCLEOTIDE SEQUENCE</scope>
    <source>
        <strain evidence="13">Schooner1</strain>
    </source>
</reference>
<keyword evidence="5" id="KW-0012">Acyltransferase</keyword>
<evidence type="ECO:0000259" key="12">
    <source>
        <dbReference type="PROSITE" id="PS51186"/>
    </source>
</evidence>
<evidence type="ECO:0000256" key="9">
    <source>
        <dbReference type="ARBA" id="ARBA00048017"/>
    </source>
</evidence>
<dbReference type="InterPro" id="IPR045141">
    <property type="entry name" value="NAA60-like"/>
</dbReference>
<evidence type="ECO:0000256" key="10">
    <source>
        <dbReference type="ARBA" id="ARBA00048848"/>
    </source>
</evidence>
<evidence type="ECO:0000256" key="1">
    <source>
        <dbReference type="ARBA" id="ARBA00013184"/>
    </source>
</evidence>
<keyword evidence="2" id="KW-0808">Transferase</keyword>
<evidence type="ECO:0000256" key="2">
    <source>
        <dbReference type="ARBA" id="ARBA00022679"/>
    </source>
</evidence>
<dbReference type="PROSITE" id="PS51186">
    <property type="entry name" value="GNAT"/>
    <property type="match status" value="1"/>
</dbReference>
<dbReference type="Pfam" id="PF00583">
    <property type="entry name" value="Acetyltransf_1"/>
    <property type="match status" value="1"/>
</dbReference>
<dbReference type="EMBL" id="JAOAOG010000301">
    <property type="protein sequence ID" value="KAJ6231294.1"/>
    <property type="molecule type" value="Genomic_DNA"/>
</dbReference>
<keyword evidence="3" id="KW-0159">Chromosome partition</keyword>
<gene>
    <name evidence="13" type="ORF">M0813_06023</name>
</gene>
<keyword evidence="4" id="KW-0156">Chromatin regulator</keyword>
<dbReference type="Proteomes" id="UP001150062">
    <property type="component" value="Unassembled WGS sequence"/>
</dbReference>
<comment type="similarity">
    <text evidence="6">Belongs to the acetyltransferase family. NAA60 subfamily.</text>
</comment>
<feature type="compositionally biased region" description="Acidic residues" evidence="11">
    <location>
        <begin position="193"/>
        <end position="204"/>
    </location>
</feature>
<evidence type="ECO:0000256" key="8">
    <source>
        <dbReference type="ARBA" id="ARBA00026144"/>
    </source>
</evidence>
<comment type="catalytic activity">
    <reaction evidence="9">
        <text>L-lysyl-[protein] + acetyl-CoA = N(6)-acetyl-L-lysyl-[protein] + CoA + H(+)</text>
        <dbReference type="Rhea" id="RHEA:45948"/>
        <dbReference type="Rhea" id="RHEA-COMP:9752"/>
        <dbReference type="Rhea" id="RHEA-COMP:10731"/>
        <dbReference type="ChEBI" id="CHEBI:15378"/>
        <dbReference type="ChEBI" id="CHEBI:29969"/>
        <dbReference type="ChEBI" id="CHEBI:57287"/>
        <dbReference type="ChEBI" id="CHEBI:57288"/>
        <dbReference type="ChEBI" id="CHEBI:61930"/>
        <dbReference type="EC" id="2.3.1.48"/>
    </reaction>
</comment>
<proteinExistence type="inferred from homology"/>
<dbReference type="EC" id="2.3.1.48" evidence="1"/>
<evidence type="ECO:0000313" key="14">
    <source>
        <dbReference type="Proteomes" id="UP001150062"/>
    </source>
</evidence>
<dbReference type="PANTHER" id="PTHR14744">
    <property type="entry name" value="N-ALPHA-ACETYLTRANSFERASE 60"/>
    <property type="match status" value="1"/>
</dbReference>
<dbReference type="CDD" id="cd04301">
    <property type="entry name" value="NAT_SF"/>
    <property type="match status" value="1"/>
</dbReference>
<comment type="catalytic activity">
    <reaction evidence="10">
        <text>N-terminal L-methionyl-[transmembrane protein] + acetyl-CoA = N-terminal N(alpha)-acetyl-L-methionyl-[transmembrane protein] + CoA + H(+)</text>
        <dbReference type="Rhea" id="RHEA:50604"/>
        <dbReference type="Rhea" id="RHEA-COMP:12745"/>
        <dbReference type="Rhea" id="RHEA-COMP:12746"/>
        <dbReference type="ChEBI" id="CHEBI:15378"/>
        <dbReference type="ChEBI" id="CHEBI:57287"/>
        <dbReference type="ChEBI" id="CHEBI:57288"/>
        <dbReference type="ChEBI" id="CHEBI:64731"/>
        <dbReference type="ChEBI" id="CHEBI:133414"/>
        <dbReference type="EC" id="2.3.1.259"/>
    </reaction>
</comment>
<dbReference type="InterPro" id="IPR016181">
    <property type="entry name" value="Acyl_CoA_acyltransferase"/>
</dbReference>
<keyword evidence="14" id="KW-1185">Reference proteome</keyword>
<dbReference type="SUPFAM" id="SSF55729">
    <property type="entry name" value="Acyl-CoA N-acyltransferases (Nat)"/>
    <property type="match status" value="1"/>
</dbReference>
<dbReference type="EC" id="2.3.1.259" evidence="7"/>
<evidence type="ECO:0000256" key="3">
    <source>
        <dbReference type="ARBA" id="ARBA00022829"/>
    </source>
</evidence>
<feature type="region of interest" description="Disordered" evidence="11">
    <location>
        <begin position="193"/>
        <end position="228"/>
    </location>
</feature>
<feature type="domain" description="N-acetyltransferase" evidence="12">
    <location>
        <begin position="32"/>
        <end position="188"/>
    </location>
</feature>
<evidence type="ECO:0000256" key="11">
    <source>
        <dbReference type="SAM" id="MobiDB-lite"/>
    </source>
</evidence>
<dbReference type="InterPro" id="IPR000182">
    <property type="entry name" value="GNAT_dom"/>
</dbReference>
<organism evidence="13 14">
    <name type="scientific">Anaeramoeba flamelloides</name>
    <dbReference type="NCBI Taxonomy" id="1746091"/>
    <lineage>
        <taxon>Eukaryota</taxon>
        <taxon>Metamonada</taxon>
        <taxon>Anaeramoebidae</taxon>
        <taxon>Anaeramoeba</taxon>
    </lineage>
</organism>
<dbReference type="PANTHER" id="PTHR14744:SF15">
    <property type="entry name" value="N-ALPHA-ACETYLTRANSFERASE 60"/>
    <property type="match status" value="1"/>
</dbReference>